<dbReference type="GO" id="GO:0046872">
    <property type="term" value="F:metal ion binding"/>
    <property type="evidence" value="ECO:0007669"/>
    <property type="project" value="UniProtKB-KW"/>
</dbReference>
<dbReference type="RefSeq" id="WP_114568348.1">
    <property type="nucleotide sequence ID" value="NZ_CABMMS010000002.1"/>
</dbReference>
<gene>
    <name evidence="5" type="ORF">C1877_03070</name>
</gene>
<evidence type="ECO:0000256" key="2">
    <source>
        <dbReference type="ARBA" id="ARBA00022723"/>
    </source>
</evidence>
<dbReference type="Gene3D" id="1.20.1440.100">
    <property type="entry name" value="SG protein - dephosphorylation function"/>
    <property type="match status" value="1"/>
</dbReference>
<dbReference type="OrthoDB" id="25607at2"/>
<proteinExistence type="inferred from homology"/>
<dbReference type="Proteomes" id="UP000254000">
    <property type="component" value="Unassembled WGS sequence"/>
</dbReference>
<name>A0A369M6T5_9ACTN</name>
<keyword evidence="2" id="KW-0479">Metal-binding</keyword>
<dbReference type="InterPro" id="IPR006385">
    <property type="entry name" value="HAD_hydro_SerB1"/>
</dbReference>
<evidence type="ECO:0000256" key="1">
    <source>
        <dbReference type="ARBA" id="ARBA00009184"/>
    </source>
</evidence>
<accession>A0A369M6T5</accession>
<dbReference type="PANTHER" id="PTHR43344:SF13">
    <property type="entry name" value="PHOSPHATASE RV3661-RELATED"/>
    <property type="match status" value="1"/>
</dbReference>
<dbReference type="Gene3D" id="3.40.50.1000">
    <property type="entry name" value="HAD superfamily/HAD-like"/>
    <property type="match status" value="1"/>
</dbReference>
<evidence type="ECO:0000256" key="3">
    <source>
        <dbReference type="ARBA" id="ARBA00022801"/>
    </source>
</evidence>
<organism evidence="5 6">
    <name type="scientific">Gordonibacter pamelaeae</name>
    <dbReference type="NCBI Taxonomy" id="471189"/>
    <lineage>
        <taxon>Bacteria</taxon>
        <taxon>Bacillati</taxon>
        <taxon>Actinomycetota</taxon>
        <taxon>Coriobacteriia</taxon>
        <taxon>Eggerthellales</taxon>
        <taxon>Eggerthellaceae</taxon>
        <taxon>Gordonibacter</taxon>
    </lineage>
</organism>
<keyword evidence="4" id="KW-0460">Magnesium</keyword>
<evidence type="ECO:0000256" key="4">
    <source>
        <dbReference type="ARBA" id="ARBA00022842"/>
    </source>
</evidence>
<dbReference type="EMBL" id="PPTS01000002">
    <property type="protein sequence ID" value="RDB66195.1"/>
    <property type="molecule type" value="Genomic_DNA"/>
</dbReference>
<dbReference type="SUPFAM" id="SSF56784">
    <property type="entry name" value="HAD-like"/>
    <property type="match status" value="1"/>
</dbReference>
<evidence type="ECO:0000313" key="6">
    <source>
        <dbReference type="Proteomes" id="UP000254000"/>
    </source>
</evidence>
<dbReference type="GO" id="GO:0016787">
    <property type="term" value="F:hydrolase activity"/>
    <property type="evidence" value="ECO:0007669"/>
    <property type="project" value="UniProtKB-KW"/>
</dbReference>
<dbReference type="InterPro" id="IPR036412">
    <property type="entry name" value="HAD-like_sf"/>
</dbReference>
<dbReference type="InterPro" id="IPR023214">
    <property type="entry name" value="HAD_sf"/>
</dbReference>
<sequence>MSRPGETTTEEHQGDGVPFAGPDTGREGDAPARLAVFDFDGTSIEGNSPVLLVQHLMERGMLRKRVIFRILLWAAAYKLRLPQNESKVRSLVFTAFEGRSADEVDRFLADFYDERIALLFRPEADAAMRAHAAAGDTVVVISATFEPIILRAMEHHPFAFQISTRMRKAPDGTYTREVEGLPVEGEEKIAAVQRFGDGRFGPGNWVLDSAYGDHHSDRAVLGAARHAFAVDPDRPLARTAREKGWTVLGW</sequence>
<dbReference type="NCBIfam" id="TIGR01490">
    <property type="entry name" value="HAD-SF-IB-hyp1"/>
    <property type="match status" value="1"/>
</dbReference>
<dbReference type="GeneID" id="78358695"/>
<comment type="similarity">
    <text evidence="1">Belongs to the HAD-like hydrolase superfamily. SerB family.</text>
</comment>
<keyword evidence="6" id="KW-1185">Reference proteome</keyword>
<dbReference type="Pfam" id="PF12710">
    <property type="entry name" value="HAD"/>
    <property type="match status" value="1"/>
</dbReference>
<evidence type="ECO:0000313" key="5">
    <source>
        <dbReference type="EMBL" id="RDB66195.1"/>
    </source>
</evidence>
<reference evidence="5 6" key="1">
    <citation type="journal article" date="2018" name="Elife">
        <title>Discovery and characterization of a prevalent human gut bacterial enzyme sufficient for the inactivation of a family of plant toxins.</title>
        <authorList>
            <person name="Koppel N."/>
            <person name="Bisanz J.E."/>
            <person name="Pandelia M.E."/>
            <person name="Turnbaugh P.J."/>
            <person name="Balskus E.P."/>
        </authorList>
    </citation>
    <scope>NUCLEOTIDE SEQUENCE [LARGE SCALE GENOMIC DNA]</scope>
    <source>
        <strain evidence="5 6">3C</strain>
    </source>
</reference>
<dbReference type="PANTHER" id="PTHR43344">
    <property type="entry name" value="PHOSPHOSERINE PHOSPHATASE"/>
    <property type="match status" value="1"/>
</dbReference>
<dbReference type="InterPro" id="IPR050582">
    <property type="entry name" value="HAD-like_SerB"/>
</dbReference>
<dbReference type="AlphaFoldDB" id="A0A369M6T5"/>
<dbReference type="NCBIfam" id="TIGR01488">
    <property type="entry name" value="HAD-SF-IB"/>
    <property type="match status" value="1"/>
</dbReference>
<comment type="caution">
    <text evidence="5">The sequence shown here is derived from an EMBL/GenBank/DDBJ whole genome shotgun (WGS) entry which is preliminary data.</text>
</comment>
<protein>
    <submittedName>
        <fullName evidence="5">HAD-IB family hydrolase</fullName>
    </submittedName>
</protein>
<keyword evidence="3 5" id="KW-0378">Hydrolase</keyword>